<dbReference type="EMBL" id="AZHD01000001">
    <property type="protein sequence ID" value="OAA68410.1"/>
    <property type="molecule type" value="Genomic_DNA"/>
</dbReference>
<dbReference type="PANTHER" id="PTHR21660:SF1">
    <property type="entry name" value="ACYL-COENZYME A THIOESTERASE 13"/>
    <property type="match status" value="1"/>
</dbReference>
<comment type="similarity">
    <text evidence="1">Belongs to the thioesterase PaaI family.</text>
</comment>
<name>A0A168A8W9_9HYPO</name>
<evidence type="ECO:0000313" key="6">
    <source>
        <dbReference type="Proteomes" id="UP000076874"/>
    </source>
</evidence>
<dbReference type="Gene3D" id="3.10.129.10">
    <property type="entry name" value="Hotdog Thioesterase"/>
    <property type="match status" value="1"/>
</dbReference>
<evidence type="ECO:0000256" key="3">
    <source>
        <dbReference type="SAM" id="MobiDB-lite"/>
    </source>
</evidence>
<dbReference type="AlphaFoldDB" id="A0A168A8W9"/>
<protein>
    <submittedName>
        <fullName evidence="5">Thioesterase family protein</fullName>
    </submittedName>
</protein>
<gene>
    <name evidence="5" type="ORF">SPI_00605</name>
</gene>
<sequence length="201" mass="21539">MLDMLQELDRIGSKDFSSSFVAHLRLVTADDFAESDHRYHPRVVFSCTVLPEHCNRLGNMHGGATATLLDLCTSLALSLKPGGADAIGEHDGVANSGESHQGNEEGIGNDNDNVDDNDDDDGDVNDISSWRLLGVSRTLAVTYVRPAPSGTDVLIECEVVHAGRRLSSLRGILRRRSDGAVLATCEHGKVITDPPAPPSKL</sequence>
<dbReference type="CDD" id="cd03443">
    <property type="entry name" value="PaaI_thioesterase"/>
    <property type="match status" value="1"/>
</dbReference>
<dbReference type="PANTHER" id="PTHR21660">
    <property type="entry name" value="THIOESTERASE SUPERFAMILY MEMBER-RELATED"/>
    <property type="match status" value="1"/>
</dbReference>
<reference evidence="5 6" key="1">
    <citation type="journal article" date="2016" name="Genome Biol. Evol.">
        <title>Divergent and convergent evolution of fungal pathogenicity.</title>
        <authorList>
            <person name="Shang Y."/>
            <person name="Xiao G."/>
            <person name="Zheng P."/>
            <person name="Cen K."/>
            <person name="Zhan S."/>
            <person name="Wang C."/>
        </authorList>
    </citation>
    <scope>NUCLEOTIDE SEQUENCE [LARGE SCALE GENOMIC DNA]</scope>
    <source>
        <strain evidence="5 6">RCEF 264</strain>
    </source>
</reference>
<feature type="compositionally biased region" description="Acidic residues" evidence="3">
    <location>
        <begin position="112"/>
        <end position="123"/>
    </location>
</feature>
<proteinExistence type="inferred from homology"/>
<comment type="caution">
    <text evidence="5">The sequence shown here is derived from an EMBL/GenBank/DDBJ whole genome shotgun (WGS) entry which is preliminary data.</text>
</comment>
<feature type="domain" description="Thioesterase" evidence="4">
    <location>
        <begin position="133"/>
        <end position="178"/>
    </location>
</feature>
<dbReference type="InterPro" id="IPR039298">
    <property type="entry name" value="ACOT13"/>
</dbReference>
<dbReference type="Pfam" id="PF03061">
    <property type="entry name" value="4HBT"/>
    <property type="match status" value="1"/>
</dbReference>
<dbReference type="InterPro" id="IPR006683">
    <property type="entry name" value="Thioestr_dom"/>
</dbReference>
<organism evidence="5 6">
    <name type="scientific">Niveomyces insectorum RCEF 264</name>
    <dbReference type="NCBI Taxonomy" id="1081102"/>
    <lineage>
        <taxon>Eukaryota</taxon>
        <taxon>Fungi</taxon>
        <taxon>Dikarya</taxon>
        <taxon>Ascomycota</taxon>
        <taxon>Pezizomycotina</taxon>
        <taxon>Sordariomycetes</taxon>
        <taxon>Hypocreomycetidae</taxon>
        <taxon>Hypocreales</taxon>
        <taxon>Cordycipitaceae</taxon>
        <taxon>Niveomyces</taxon>
    </lineage>
</organism>
<keyword evidence="2" id="KW-0378">Hydrolase</keyword>
<dbReference type="GO" id="GO:0047617">
    <property type="term" value="F:fatty acyl-CoA hydrolase activity"/>
    <property type="evidence" value="ECO:0007669"/>
    <property type="project" value="InterPro"/>
</dbReference>
<feature type="region of interest" description="Disordered" evidence="3">
    <location>
        <begin position="88"/>
        <end position="123"/>
    </location>
</feature>
<dbReference type="Proteomes" id="UP000076874">
    <property type="component" value="Unassembled WGS sequence"/>
</dbReference>
<keyword evidence="6" id="KW-1185">Reference proteome</keyword>
<evidence type="ECO:0000259" key="4">
    <source>
        <dbReference type="Pfam" id="PF03061"/>
    </source>
</evidence>
<evidence type="ECO:0000256" key="1">
    <source>
        <dbReference type="ARBA" id="ARBA00008324"/>
    </source>
</evidence>
<dbReference type="STRING" id="1081102.A0A168A8W9"/>
<evidence type="ECO:0000256" key="2">
    <source>
        <dbReference type="ARBA" id="ARBA00022801"/>
    </source>
</evidence>
<dbReference type="InterPro" id="IPR029069">
    <property type="entry name" value="HotDog_dom_sf"/>
</dbReference>
<dbReference type="SUPFAM" id="SSF54637">
    <property type="entry name" value="Thioesterase/thiol ester dehydrase-isomerase"/>
    <property type="match status" value="1"/>
</dbReference>
<accession>A0A168A8W9</accession>
<evidence type="ECO:0000313" key="5">
    <source>
        <dbReference type="EMBL" id="OAA68410.1"/>
    </source>
</evidence>
<dbReference type="OrthoDB" id="2831072at2759"/>